<evidence type="ECO:0000256" key="2">
    <source>
        <dbReference type="SAM" id="MobiDB-lite"/>
    </source>
</evidence>
<protein>
    <recommendedName>
        <fullName evidence="3">C2H2-type domain-containing protein</fullName>
    </recommendedName>
</protein>
<keyword evidence="1" id="KW-0862">Zinc</keyword>
<reference evidence="4" key="1">
    <citation type="submission" date="2022-11" db="EMBL/GenBank/DDBJ databases">
        <authorList>
            <person name="Petersen C."/>
        </authorList>
    </citation>
    <scope>NUCLEOTIDE SEQUENCE</scope>
    <source>
        <strain evidence="4">IBT 16849</strain>
    </source>
</reference>
<evidence type="ECO:0000256" key="1">
    <source>
        <dbReference type="PROSITE-ProRule" id="PRU00042"/>
    </source>
</evidence>
<feature type="region of interest" description="Disordered" evidence="2">
    <location>
        <begin position="194"/>
        <end position="227"/>
    </location>
</feature>
<dbReference type="AlphaFoldDB" id="A0A9W9J2H3"/>
<proteinExistence type="predicted"/>
<reference evidence="4" key="2">
    <citation type="journal article" date="2023" name="IMA Fungus">
        <title>Comparative genomic study of the Penicillium genus elucidates a diverse pangenome and 15 lateral gene transfer events.</title>
        <authorList>
            <person name="Petersen C."/>
            <person name="Sorensen T."/>
            <person name="Nielsen M.R."/>
            <person name="Sondergaard T.E."/>
            <person name="Sorensen J.L."/>
            <person name="Fitzpatrick D.A."/>
            <person name="Frisvad J.C."/>
            <person name="Nielsen K.L."/>
        </authorList>
    </citation>
    <scope>NUCLEOTIDE SEQUENCE</scope>
    <source>
        <strain evidence="4">IBT 16849</strain>
    </source>
</reference>
<dbReference type="PANTHER" id="PTHR46179:SF19">
    <property type="entry name" value="C2H2 FINGER DOMAIN TRANSCRIPTION FACTOR (EUROFUNG)-RELATED"/>
    <property type="match status" value="1"/>
</dbReference>
<dbReference type="Gene3D" id="3.30.160.60">
    <property type="entry name" value="Classic Zinc Finger"/>
    <property type="match status" value="1"/>
</dbReference>
<accession>A0A9W9J2H3</accession>
<dbReference type="InterPro" id="IPR013087">
    <property type="entry name" value="Znf_C2H2_type"/>
</dbReference>
<keyword evidence="1" id="KW-0479">Metal-binding</keyword>
<dbReference type="OrthoDB" id="654211at2759"/>
<evidence type="ECO:0000313" key="5">
    <source>
        <dbReference type="Proteomes" id="UP001150879"/>
    </source>
</evidence>
<dbReference type="EMBL" id="JAPQKP010000005">
    <property type="protein sequence ID" value="KAJ5188627.1"/>
    <property type="molecule type" value="Genomic_DNA"/>
</dbReference>
<gene>
    <name evidence="4" type="ORF">N7472_007641</name>
</gene>
<dbReference type="GO" id="GO:0008270">
    <property type="term" value="F:zinc ion binding"/>
    <property type="evidence" value="ECO:0007669"/>
    <property type="project" value="UniProtKB-KW"/>
</dbReference>
<dbReference type="SMART" id="SM00355">
    <property type="entry name" value="ZnF_C2H2"/>
    <property type="match status" value="3"/>
</dbReference>
<dbReference type="Proteomes" id="UP001150879">
    <property type="component" value="Unassembled WGS sequence"/>
</dbReference>
<keyword evidence="5" id="KW-1185">Reference proteome</keyword>
<keyword evidence="1" id="KW-0863">Zinc-finger</keyword>
<evidence type="ECO:0000313" key="4">
    <source>
        <dbReference type="EMBL" id="KAJ5188627.1"/>
    </source>
</evidence>
<feature type="domain" description="C2H2-type" evidence="3">
    <location>
        <begin position="168"/>
        <end position="201"/>
    </location>
</feature>
<sequence>MSLNSNSLYHFELSQDQSNGDSWPDLWPDELVAWDDVNPADLPLHLDPDIDLFWPQINESGLYPVASSFGPPTLSPSNSLAPPSAKPQPSALSNIYEISYQDANGDWRCNYSGCLSNQVFLRACDLRKHYRSHQKSFFCNKPDCEWSKIGFSLNKDCQRHMRSHRPMIKCLAAESLGCERVFSRIDNMKEHHRKIHEVSQDNLLPRSSRRSTGKKDDFSKLPGLDAA</sequence>
<dbReference type="GO" id="GO:0005634">
    <property type="term" value="C:nucleus"/>
    <property type="evidence" value="ECO:0007669"/>
    <property type="project" value="TreeGrafter"/>
</dbReference>
<dbReference type="PROSITE" id="PS50157">
    <property type="entry name" value="ZINC_FINGER_C2H2_2"/>
    <property type="match status" value="1"/>
</dbReference>
<comment type="caution">
    <text evidence="4">The sequence shown here is derived from an EMBL/GenBank/DDBJ whole genome shotgun (WGS) entry which is preliminary data.</text>
</comment>
<name>A0A9W9J2H3_9EURO</name>
<dbReference type="PANTHER" id="PTHR46179">
    <property type="entry name" value="ZINC FINGER PROTEIN"/>
    <property type="match status" value="1"/>
</dbReference>
<dbReference type="GO" id="GO:0006357">
    <property type="term" value="P:regulation of transcription by RNA polymerase II"/>
    <property type="evidence" value="ECO:0007669"/>
    <property type="project" value="TreeGrafter"/>
</dbReference>
<organism evidence="4 5">
    <name type="scientific">Penicillium cf. griseofulvum</name>
    <dbReference type="NCBI Taxonomy" id="2972120"/>
    <lineage>
        <taxon>Eukaryota</taxon>
        <taxon>Fungi</taxon>
        <taxon>Dikarya</taxon>
        <taxon>Ascomycota</taxon>
        <taxon>Pezizomycotina</taxon>
        <taxon>Eurotiomycetes</taxon>
        <taxon>Eurotiomycetidae</taxon>
        <taxon>Eurotiales</taxon>
        <taxon>Aspergillaceae</taxon>
        <taxon>Penicillium</taxon>
    </lineage>
</organism>
<evidence type="ECO:0000259" key="3">
    <source>
        <dbReference type="PROSITE" id="PS50157"/>
    </source>
</evidence>
<dbReference type="InterPro" id="IPR051061">
    <property type="entry name" value="Zinc_finger_trans_reg"/>
</dbReference>